<organism evidence="2 3">
    <name type="scientific">Geodermatophilus africanus</name>
    <dbReference type="NCBI Taxonomy" id="1137993"/>
    <lineage>
        <taxon>Bacteria</taxon>
        <taxon>Bacillati</taxon>
        <taxon>Actinomycetota</taxon>
        <taxon>Actinomycetes</taxon>
        <taxon>Geodermatophilales</taxon>
        <taxon>Geodermatophilaceae</taxon>
        <taxon>Geodermatophilus</taxon>
    </lineage>
</organism>
<dbReference type="EMBL" id="FNOT01000029">
    <property type="protein sequence ID" value="SDZ20394.1"/>
    <property type="molecule type" value="Genomic_DNA"/>
</dbReference>
<feature type="region of interest" description="Disordered" evidence="1">
    <location>
        <begin position="99"/>
        <end position="224"/>
    </location>
</feature>
<accession>A0A1H3R3M6</accession>
<feature type="compositionally biased region" description="Low complexity" evidence="1">
    <location>
        <begin position="118"/>
        <end position="129"/>
    </location>
</feature>
<evidence type="ECO:0000313" key="2">
    <source>
        <dbReference type="EMBL" id="SDZ20394.1"/>
    </source>
</evidence>
<evidence type="ECO:0000313" key="3">
    <source>
        <dbReference type="Proteomes" id="UP000198921"/>
    </source>
</evidence>
<gene>
    <name evidence="2" type="ORF">SAMN05660209_05019</name>
</gene>
<feature type="compositionally biased region" description="Basic and acidic residues" evidence="1">
    <location>
        <begin position="103"/>
        <end position="117"/>
    </location>
</feature>
<feature type="compositionally biased region" description="Basic and acidic residues" evidence="1">
    <location>
        <begin position="181"/>
        <end position="194"/>
    </location>
</feature>
<sequence>MPVALGAGLGDPPPGGHLQRREQRRGAVSDVVEAGRLRVPGPDRQHRRGPLQGLQLRLFIHAEHHRLLRRMQVEPDDVTDLALQLRVGGELERLRPPGLHAEAVPDPRHRGVRDRRALAGQRRGQQPRGPVGGAVLGRRLGQGQLQHPVPERLGQRGGLARPRQVGQPGQAGLGVAAPPGDHCRLSAPDDRGDLLARQPLGGQQHDPGPLHLSGRRPLGPCPPLQLPRVGLRHHHSPHVSGHKEWSPPIGDDIKNYSNGALAGRSRARRFTAPSSHARVLTLGDFANLEAPPRVCWHSGPLQPQSRALRLAPQPQVT</sequence>
<feature type="compositionally biased region" description="Basic and acidic residues" evidence="1">
    <location>
        <begin position="19"/>
        <end position="28"/>
    </location>
</feature>
<reference evidence="3" key="1">
    <citation type="submission" date="2016-10" db="EMBL/GenBank/DDBJ databases">
        <authorList>
            <person name="Varghese N."/>
            <person name="Submissions S."/>
        </authorList>
    </citation>
    <scope>NUCLEOTIDE SEQUENCE [LARGE SCALE GENOMIC DNA]</scope>
    <source>
        <strain evidence="3">DSM 45422</strain>
    </source>
</reference>
<feature type="region of interest" description="Disordered" evidence="1">
    <location>
        <begin position="1"/>
        <end position="28"/>
    </location>
</feature>
<proteinExistence type="predicted"/>
<name>A0A1H3R3M6_9ACTN</name>
<dbReference type="AlphaFoldDB" id="A0A1H3R3M6"/>
<keyword evidence="3" id="KW-1185">Reference proteome</keyword>
<protein>
    <submittedName>
        <fullName evidence="2">Uncharacterized protein</fullName>
    </submittedName>
</protein>
<dbReference type="Proteomes" id="UP000198921">
    <property type="component" value="Unassembled WGS sequence"/>
</dbReference>
<evidence type="ECO:0000256" key="1">
    <source>
        <dbReference type="SAM" id="MobiDB-lite"/>
    </source>
</evidence>